<accession>A0A5J5HTI5</accession>
<sequence length="369" mass="39329">MEPPGNPGRFTSPLWQPFSLVTGDTIILSIDVAGLSVGAIIDSGSAASIISSSLATKLGLSPTEKRTVRGVSGRASALLARNIEIKFGGERRRLPSVFIADLKAVSSALGRPVEMVLGEDMLAERCVAFDFANRRLSVGATGGFAGEKGWERVSLIHGSNRELLVDASVMDLANMPMVFDLGSSTALMLAPSYVSDHRLLQGVRQSTAAIGGIDGITSATTFITDRVKLGKVPIRAAPTLSPTTWLSTSAVGSIGLPLIAQFDVVLDVSAGQLWLRPAQRGLPMLEDHSGFGLALTKDELHVVHVAKNSPAAQSGWGVGDGILAINGRDIDSSYTFDHHWRWRFMKPGTIVALKDHLGRTRDLCLADYY</sequence>
<gene>
    <name evidence="5" type="ORF">F4U95_22430</name>
    <name evidence="4" type="ORF">F4U96_22500</name>
</gene>
<dbReference type="EMBL" id="VYQA01000029">
    <property type="protein sequence ID" value="KAA9024265.1"/>
    <property type="molecule type" value="Genomic_DNA"/>
</dbReference>
<dbReference type="GO" id="GO:0004190">
    <property type="term" value="F:aspartic-type endopeptidase activity"/>
    <property type="evidence" value="ECO:0007669"/>
    <property type="project" value="InterPro"/>
</dbReference>
<dbReference type="GO" id="GO:0006508">
    <property type="term" value="P:proteolysis"/>
    <property type="evidence" value="ECO:0007669"/>
    <property type="project" value="InterPro"/>
</dbReference>
<comment type="caution">
    <text evidence="5">The sequence shown here is derived from an EMBL/GenBank/DDBJ whole genome shotgun (WGS) entry which is preliminary data.</text>
</comment>
<evidence type="ECO:0000259" key="2">
    <source>
        <dbReference type="PROSITE" id="PS50106"/>
    </source>
</evidence>
<dbReference type="Pfam" id="PF13180">
    <property type="entry name" value="PDZ_2"/>
    <property type="match status" value="1"/>
</dbReference>
<dbReference type="Proteomes" id="UP000325933">
    <property type="component" value="Unassembled WGS sequence"/>
</dbReference>
<keyword evidence="7" id="KW-1185">Reference proteome</keyword>
<dbReference type="InterPro" id="IPR021109">
    <property type="entry name" value="Peptidase_aspartic_dom_sf"/>
</dbReference>
<dbReference type="SUPFAM" id="SSF50156">
    <property type="entry name" value="PDZ domain-like"/>
    <property type="match status" value="1"/>
</dbReference>
<dbReference type="InterPro" id="IPR001995">
    <property type="entry name" value="Peptidase_A2_cat"/>
</dbReference>
<dbReference type="InterPro" id="IPR001969">
    <property type="entry name" value="Aspartic_peptidase_AS"/>
</dbReference>
<dbReference type="InterPro" id="IPR036034">
    <property type="entry name" value="PDZ_sf"/>
</dbReference>
<feature type="domain" description="PDZ" evidence="2">
    <location>
        <begin position="272"/>
        <end position="332"/>
    </location>
</feature>
<dbReference type="Gene3D" id="2.40.70.10">
    <property type="entry name" value="Acid Proteases"/>
    <property type="match status" value="1"/>
</dbReference>
<evidence type="ECO:0000313" key="7">
    <source>
        <dbReference type="Proteomes" id="UP000326364"/>
    </source>
</evidence>
<dbReference type="PROSITE" id="PS50106">
    <property type="entry name" value="PDZ"/>
    <property type="match status" value="1"/>
</dbReference>
<dbReference type="SUPFAM" id="SSF50630">
    <property type="entry name" value="Acid proteases"/>
    <property type="match status" value="1"/>
</dbReference>
<dbReference type="PROSITE" id="PS50175">
    <property type="entry name" value="ASP_PROT_RETROV"/>
    <property type="match status" value="1"/>
</dbReference>
<dbReference type="PROSITE" id="PS00141">
    <property type="entry name" value="ASP_PROTEASE"/>
    <property type="match status" value="1"/>
</dbReference>
<dbReference type="EMBL" id="VYQB01000030">
    <property type="protein sequence ID" value="KAA9011681.1"/>
    <property type="molecule type" value="Genomic_DNA"/>
</dbReference>
<evidence type="ECO:0000259" key="3">
    <source>
        <dbReference type="PROSITE" id="PS50175"/>
    </source>
</evidence>
<keyword evidence="1" id="KW-0378">Hydrolase</keyword>
<dbReference type="Pfam" id="PF13650">
    <property type="entry name" value="Asp_protease_2"/>
    <property type="match status" value="1"/>
</dbReference>
<dbReference type="Proteomes" id="UP000326364">
    <property type="component" value="Unassembled WGS sequence"/>
</dbReference>
<name>A0A5J5HTI5_9SPHN</name>
<evidence type="ECO:0000256" key="1">
    <source>
        <dbReference type="ARBA" id="ARBA00022801"/>
    </source>
</evidence>
<evidence type="ECO:0000313" key="6">
    <source>
        <dbReference type="Proteomes" id="UP000325933"/>
    </source>
</evidence>
<organism evidence="5 6">
    <name type="scientific">Sphingobium limneticum</name>
    <dbReference type="NCBI Taxonomy" id="1007511"/>
    <lineage>
        <taxon>Bacteria</taxon>
        <taxon>Pseudomonadati</taxon>
        <taxon>Pseudomonadota</taxon>
        <taxon>Alphaproteobacteria</taxon>
        <taxon>Sphingomonadales</taxon>
        <taxon>Sphingomonadaceae</taxon>
        <taxon>Sphingobium</taxon>
    </lineage>
</organism>
<dbReference type="InterPro" id="IPR001478">
    <property type="entry name" value="PDZ"/>
</dbReference>
<dbReference type="AlphaFoldDB" id="A0A5J5HTI5"/>
<reference evidence="6 7" key="1">
    <citation type="submission" date="2019-09" db="EMBL/GenBank/DDBJ databases">
        <authorList>
            <person name="Feng G."/>
        </authorList>
    </citation>
    <scope>NUCLEOTIDE SEQUENCE [LARGE SCALE GENOMIC DNA]</scope>
    <source>
        <strain evidence="5 6">KACC 19283</strain>
        <strain evidence="4 7">KACC 19284</strain>
    </source>
</reference>
<protein>
    <submittedName>
        <fullName evidence="5">PDZ domain-containing protein</fullName>
    </submittedName>
</protein>
<evidence type="ECO:0000313" key="5">
    <source>
        <dbReference type="EMBL" id="KAA9024265.1"/>
    </source>
</evidence>
<evidence type="ECO:0000313" key="4">
    <source>
        <dbReference type="EMBL" id="KAA9011681.1"/>
    </source>
</evidence>
<dbReference type="Gene3D" id="2.30.42.10">
    <property type="match status" value="1"/>
</dbReference>
<feature type="domain" description="Peptidase A2" evidence="3">
    <location>
        <begin position="37"/>
        <end position="113"/>
    </location>
</feature>
<proteinExistence type="predicted"/>